<accession>A0ABQ9WIK7</accession>
<dbReference type="EMBL" id="JASSZA010000001">
    <property type="protein sequence ID" value="KAK2120127.1"/>
    <property type="molecule type" value="Genomic_DNA"/>
</dbReference>
<dbReference type="SUPFAM" id="SSF47220">
    <property type="entry name" value="alpha-catenin/vinculin-like"/>
    <property type="match status" value="1"/>
</dbReference>
<name>A0ABQ9WIK7_SAGOE</name>
<dbReference type="Proteomes" id="UP001266305">
    <property type="component" value="Unassembled WGS sequence"/>
</dbReference>
<evidence type="ECO:0000256" key="1">
    <source>
        <dbReference type="ARBA" id="ARBA00004496"/>
    </source>
</evidence>
<protein>
    <submittedName>
        <fullName evidence="4">Alpha-catulin</fullName>
    </submittedName>
</protein>
<dbReference type="InterPro" id="IPR036723">
    <property type="entry name" value="Alpha-catenin/vinculin-like_sf"/>
</dbReference>
<gene>
    <name evidence="4" type="primary">CTNNAL1_3</name>
    <name evidence="4" type="ORF">P7K49_001513</name>
</gene>
<dbReference type="InterPro" id="IPR006077">
    <property type="entry name" value="Vinculin/catenin"/>
</dbReference>
<evidence type="ECO:0000313" key="4">
    <source>
        <dbReference type="EMBL" id="KAK2120127.1"/>
    </source>
</evidence>
<dbReference type="Gene3D" id="1.20.120.230">
    <property type="entry name" value="Alpha-catenin/vinculin-like"/>
    <property type="match status" value="1"/>
</dbReference>
<dbReference type="PANTHER" id="PTHR46342:SF1">
    <property type="entry name" value="ALPHA-CATULIN"/>
    <property type="match status" value="1"/>
</dbReference>
<keyword evidence="5" id="KW-1185">Reference proteome</keyword>
<feature type="non-terminal residue" evidence="4">
    <location>
        <position position="87"/>
    </location>
</feature>
<evidence type="ECO:0000256" key="3">
    <source>
        <dbReference type="ARBA" id="ARBA00022490"/>
    </source>
</evidence>
<dbReference type="InterPro" id="IPR030045">
    <property type="entry name" value="CTNNAL1"/>
</dbReference>
<sequence>DLKDEKKKAKMAAARAVLEKCTMMLLTASKTCLRHPNCESAHKNKKGVFVRMKVALDKVIEIVTDCKSNGETDISSINIFTGIKEFK</sequence>
<comment type="similarity">
    <text evidence="2">Belongs to the vinculin/alpha-catenin family.</text>
</comment>
<reference evidence="4 5" key="1">
    <citation type="submission" date="2023-05" db="EMBL/GenBank/DDBJ databases">
        <title>B98-5 Cell Line De Novo Hybrid Assembly: An Optical Mapping Approach.</title>
        <authorList>
            <person name="Kananen K."/>
            <person name="Auerbach J.A."/>
            <person name="Kautto E."/>
            <person name="Blachly J.S."/>
        </authorList>
    </citation>
    <scope>NUCLEOTIDE SEQUENCE [LARGE SCALE GENOMIC DNA]</scope>
    <source>
        <strain evidence="4">B95-8</strain>
        <tissue evidence="4">Cell line</tissue>
    </source>
</reference>
<dbReference type="PANTHER" id="PTHR46342">
    <property type="entry name" value="ALPHA-CATULIN"/>
    <property type="match status" value="1"/>
</dbReference>
<dbReference type="Pfam" id="PF01044">
    <property type="entry name" value="Vinculin"/>
    <property type="match status" value="1"/>
</dbReference>
<comment type="subcellular location">
    <subcellularLocation>
        <location evidence="1">Cytoplasm</location>
    </subcellularLocation>
</comment>
<evidence type="ECO:0000313" key="5">
    <source>
        <dbReference type="Proteomes" id="UP001266305"/>
    </source>
</evidence>
<proteinExistence type="inferred from homology"/>
<evidence type="ECO:0000256" key="2">
    <source>
        <dbReference type="ARBA" id="ARBA00008376"/>
    </source>
</evidence>
<organism evidence="4 5">
    <name type="scientific">Saguinus oedipus</name>
    <name type="common">Cotton-top tamarin</name>
    <name type="synonym">Oedipomidas oedipus</name>
    <dbReference type="NCBI Taxonomy" id="9490"/>
    <lineage>
        <taxon>Eukaryota</taxon>
        <taxon>Metazoa</taxon>
        <taxon>Chordata</taxon>
        <taxon>Craniata</taxon>
        <taxon>Vertebrata</taxon>
        <taxon>Euteleostomi</taxon>
        <taxon>Mammalia</taxon>
        <taxon>Eutheria</taxon>
        <taxon>Euarchontoglires</taxon>
        <taxon>Primates</taxon>
        <taxon>Haplorrhini</taxon>
        <taxon>Platyrrhini</taxon>
        <taxon>Cebidae</taxon>
        <taxon>Callitrichinae</taxon>
        <taxon>Saguinus</taxon>
    </lineage>
</organism>
<keyword evidence="3" id="KW-0963">Cytoplasm</keyword>
<feature type="non-terminal residue" evidence="4">
    <location>
        <position position="1"/>
    </location>
</feature>
<comment type="caution">
    <text evidence="4">The sequence shown here is derived from an EMBL/GenBank/DDBJ whole genome shotgun (WGS) entry which is preliminary data.</text>
</comment>